<comment type="caution">
    <text evidence="1">The sequence shown here is derived from an EMBL/GenBank/DDBJ whole genome shotgun (WGS) entry which is preliminary data.</text>
</comment>
<evidence type="ECO:0000313" key="2">
    <source>
        <dbReference type="Proteomes" id="UP000051679"/>
    </source>
</evidence>
<protein>
    <submittedName>
        <fullName evidence="1">Uncharacterized protein</fullName>
    </submittedName>
</protein>
<sequence length="485" mass="54845">MDIFPLTASQRARIWTRLNPQQRAIFDKYTMYRIKSELLNNAFRLDANWNLVGVHIDQTWDIDGGRGGAAHKYHCECGRPIKYQFELRPTSRRGRHLLLGSSCFARYAGIPAQVAREIQGQVTTIQIYMNQILVKWDRGERFPEIQFGGVMDSGIFTAPSVFGQKITDFRAADLPLFANDYSRMVRYQAAYLNGAVLDLRGQNECRVALNEPAAKPLTPLAATDFLQYPHKDCLLVQDAFYPDRPMPLKEQAQLLTTMLNLNELFELYQRTQSATANADYLTALRNSVKHTVALLPKVRLTRDAGGVLDDLYSAMLAEKPLRECLLVGLRAETSVWLHGRSNLPLTMKSLRKMLKRTLVYASVTGTPNKPELQALAQKLRQRQALPTLEAIQAICRLYAEVGRPAAELASAISAAEHALATAGTQVDPRTFNRGQIPQPARTKQKRVIKVMSRKRGLRGSTKLSTEQYEMQLALRHRKKHDKPMQ</sequence>
<dbReference type="EMBL" id="AYYO01000007">
    <property type="protein sequence ID" value="KRM56249.1"/>
    <property type="molecule type" value="Genomic_DNA"/>
</dbReference>
<organism evidence="1 2">
    <name type="scientific">Lacticaseibacillus sharpeae JCM 1186 = DSM 20505</name>
    <dbReference type="NCBI Taxonomy" id="1291052"/>
    <lineage>
        <taxon>Bacteria</taxon>
        <taxon>Bacillati</taxon>
        <taxon>Bacillota</taxon>
        <taxon>Bacilli</taxon>
        <taxon>Lactobacillales</taxon>
        <taxon>Lactobacillaceae</taxon>
        <taxon>Lacticaseibacillus</taxon>
    </lineage>
</organism>
<keyword evidence="2" id="KW-1185">Reference proteome</keyword>
<dbReference type="AlphaFoldDB" id="A0A0R1ZWN1"/>
<reference evidence="1 2" key="1">
    <citation type="journal article" date="2015" name="Genome Announc.">
        <title>Expanding the biotechnology potential of lactobacilli through comparative genomics of 213 strains and associated genera.</title>
        <authorList>
            <person name="Sun Z."/>
            <person name="Harris H.M."/>
            <person name="McCann A."/>
            <person name="Guo C."/>
            <person name="Argimon S."/>
            <person name="Zhang W."/>
            <person name="Yang X."/>
            <person name="Jeffery I.B."/>
            <person name="Cooney J.C."/>
            <person name="Kagawa T.F."/>
            <person name="Liu W."/>
            <person name="Song Y."/>
            <person name="Salvetti E."/>
            <person name="Wrobel A."/>
            <person name="Rasinkangas P."/>
            <person name="Parkhill J."/>
            <person name="Rea M.C."/>
            <person name="O'Sullivan O."/>
            <person name="Ritari J."/>
            <person name="Douillard F.P."/>
            <person name="Paul Ross R."/>
            <person name="Yang R."/>
            <person name="Briner A.E."/>
            <person name="Felis G.E."/>
            <person name="de Vos W.M."/>
            <person name="Barrangou R."/>
            <person name="Klaenhammer T.R."/>
            <person name="Caufield P.W."/>
            <person name="Cui Y."/>
            <person name="Zhang H."/>
            <person name="O'Toole P.W."/>
        </authorList>
    </citation>
    <scope>NUCLEOTIDE SEQUENCE [LARGE SCALE GENOMIC DNA]</scope>
    <source>
        <strain evidence="1 2">DSM 20505</strain>
    </source>
</reference>
<dbReference type="OrthoDB" id="2183421at2"/>
<name>A0A0R1ZWN1_9LACO</name>
<dbReference type="RefSeq" id="WP_054680394.1">
    <property type="nucleotide sequence ID" value="NZ_AYYO01000007.1"/>
</dbReference>
<accession>A0A0R1ZWN1</accession>
<evidence type="ECO:0000313" key="1">
    <source>
        <dbReference type="EMBL" id="KRM56249.1"/>
    </source>
</evidence>
<dbReference type="PATRIC" id="fig|1291052.5.peg.157"/>
<gene>
    <name evidence="1" type="ORF">FC18_GL000153</name>
</gene>
<dbReference type="Proteomes" id="UP000051679">
    <property type="component" value="Unassembled WGS sequence"/>
</dbReference>
<proteinExistence type="predicted"/>